<gene>
    <name evidence="4" type="primary">LOC111025504</name>
</gene>
<dbReference type="AlphaFoldDB" id="A0A6J1DXL1"/>
<dbReference type="KEGG" id="mcha:111025504"/>
<feature type="region of interest" description="Disordered" evidence="1">
    <location>
        <begin position="57"/>
        <end position="100"/>
    </location>
</feature>
<evidence type="ECO:0000256" key="1">
    <source>
        <dbReference type="SAM" id="MobiDB-lite"/>
    </source>
</evidence>
<evidence type="ECO:0000259" key="2">
    <source>
        <dbReference type="Pfam" id="PF03732"/>
    </source>
</evidence>
<sequence>MTSRGKSHDSQEERDKANVSNERLKEAQIQTFARFTQRLEDLTESLQMMNTCVQGLERQQRMPHRRRPMSSREISDGPPRKAYIGQGRRRFQQHRERPRRENYHGSIKLKIPTFHGKSTPEEFESWEKEIELVFACHNYDDGKKVILVLTHFKDYALTWWDKVMAHRRRNHERPIASWIEFKELVKRRFVPPHYHRANSRKLNKLYQGTKGVEDYYKEMDMLISRLQLEEDKKTTIA</sequence>
<protein>
    <submittedName>
        <fullName evidence="4">Uncharacterized protein LOC111025504</fullName>
    </submittedName>
</protein>
<proteinExistence type="predicted"/>
<dbReference type="OrthoDB" id="1731207at2759"/>
<name>A0A6J1DXL1_MOMCH</name>
<keyword evidence="3" id="KW-1185">Reference proteome</keyword>
<reference evidence="4" key="1">
    <citation type="submission" date="2025-08" db="UniProtKB">
        <authorList>
            <consortium name="RefSeq"/>
        </authorList>
    </citation>
    <scope>IDENTIFICATION</scope>
    <source>
        <strain evidence="4">OHB3-1</strain>
    </source>
</reference>
<feature type="domain" description="Retrotransposon gag" evidence="2">
    <location>
        <begin position="148"/>
        <end position="233"/>
    </location>
</feature>
<evidence type="ECO:0000313" key="3">
    <source>
        <dbReference type="Proteomes" id="UP000504603"/>
    </source>
</evidence>
<dbReference type="InterPro" id="IPR005162">
    <property type="entry name" value="Retrotrans_gag_dom"/>
</dbReference>
<feature type="region of interest" description="Disordered" evidence="1">
    <location>
        <begin position="1"/>
        <end position="23"/>
    </location>
</feature>
<dbReference type="Pfam" id="PF03732">
    <property type="entry name" value="Retrotrans_gag"/>
    <property type="match status" value="1"/>
</dbReference>
<dbReference type="Proteomes" id="UP000504603">
    <property type="component" value="Unplaced"/>
</dbReference>
<dbReference type="PANTHER" id="PTHR35046:SF9">
    <property type="entry name" value="RNA-DIRECTED DNA POLYMERASE"/>
    <property type="match status" value="1"/>
</dbReference>
<organism evidence="3 4">
    <name type="scientific">Momordica charantia</name>
    <name type="common">Bitter gourd</name>
    <name type="synonym">Balsam pear</name>
    <dbReference type="NCBI Taxonomy" id="3673"/>
    <lineage>
        <taxon>Eukaryota</taxon>
        <taxon>Viridiplantae</taxon>
        <taxon>Streptophyta</taxon>
        <taxon>Embryophyta</taxon>
        <taxon>Tracheophyta</taxon>
        <taxon>Spermatophyta</taxon>
        <taxon>Magnoliopsida</taxon>
        <taxon>eudicotyledons</taxon>
        <taxon>Gunneridae</taxon>
        <taxon>Pentapetalae</taxon>
        <taxon>rosids</taxon>
        <taxon>fabids</taxon>
        <taxon>Cucurbitales</taxon>
        <taxon>Cucurbitaceae</taxon>
        <taxon>Momordiceae</taxon>
        <taxon>Momordica</taxon>
    </lineage>
</organism>
<evidence type="ECO:0000313" key="4">
    <source>
        <dbReference type="RefSeq" id="XP_022159065.1"/>
    </source>
</evidence>
<dbReference type="RefSeq" id="XP_022159065.1">
    <property type="nucleotide sequence ID" value="XM_022303373.1"/>
</dbReference>
<dbReference type="PANTHER" id="PTHR35046">
    <property type="entry name" value="ZINC KNUCKLE (CCHC-TYPE) FAMILY PROTEIN"/>
    <property type="match status" value="1"/>
</dbReference>
<accession>A0A6J1DXL1</accession>
<dbReference type="GeneID" id="111025504"/>